<feature type="chain" id="PRO_5029770940" evidence="1">
    <location>
        <begin position="27"/>
        <end position="364"/>
    </location>
</feature>
<proteinExistence type="predicted"/>
<dbReference type="Proteomes" id="UP000461730">
    <property type="component" value="Unassembled WGS sequence"/>
</dbReference>
<sequence>MKNLLPAKAVALAMCAAAFLSSCSNDDNTEIPQYTVPATYSFDNVDYSTSTARVSMMVKLDAYMKKAQTVKLSQDSVNNMFNNTNNPFSDTKLDGSGLSLAEKTSDATTYKSYVDSVVSNSQVNDVQASEGIPGFVPRGSGKIIVGAKGVEYGQAALKGMMGGLFFKEAMTILGKISQDDNNTVVTGQGTAMQHHWDEAFGYLAIPTDYDSSKTYTSADANRPLLWGGYLAERGKAIQAGGILFEAFRKGRAAIGAKDYTVRDEAIKTIQSTWERLAAAAALAYVTAPQSSSSIGNLGAQFHALSECHGFISSLKYRASSSKLSATDYQKLVTIINTSFYTLVNEAGFKSLNEAKDILTKTYSL</sequence>
<evidence type="ECO:0000256" key="1">
    <source>
        <dbReference type="SAM" id="SignalP"/>
    </source>
</evidence>
<keyword evidence="1" id="KW-0732">Signal</keyword>
<dbReference type="EMBL" id="WRXN01000005">
    <property type="protein sequence ID" value="MVT09486.1"/>
    <property type="molecule type" value="Genomic_DNA"/>
</dbReference>
<comment type="caution">
    <text evidence="2">The sequence shown here is derived from an EMBL/GenBank/DDBJ whole genome shotgun (WGS) entry which is preliminary data.</text>
</comment>
<dbReference type="Pfam" id="PF16148">
    <property type="entry name" value="DUF4856"/>
    <property type="match status" value="1"/>
</dbReference>
<gene>
    <name evidence="2" type="ORF">GO493_14550</name>
</gene>
<dbReference type="PROSITE" id="PS51257">
    <property type="entry name" value="PROKAR_LIPOPROTEIN"/>
    <property type="match status" value="1"/>
</dbReference>
<evidence type="ECO:0000313" key="2">
    <source>
        <dbReference type="EMBL" id="MVT09486.1"/>
    </source>
</evidence>
<reference evidence="2 3" key="1">
    <citation type="submission" date="2019-12" db="EMBL/GenBank/DDBJ databases">
        <title>Chitinophaga sp. strain ysch24 (GDMCC 1.1355), whole genome shotgun sequence.</title>
        <authorList>
            <person name="Zhang X."/>
        </authorList>
    </citation>
    <scope>NUCLEOTIDE SEQUENCE [LARGE SCALE GENOMIC DNA]</scope>
    <source>
        <strain evidence="3">ysch24</strain>
    </source>
</reference>
<name>A0A7K1U5D1_9BACT</name>
<dbReference type="InterPro" id="IPR032331">
    <property type="entry name" value="DUF4856"/>
</dbReference>
<dbReference type="AlphaFoldDB" id="A0A7K1U5D1"/>
<organism evidence="2 3">
    <name type="scientific">Chitinophaga tropicalis</name>
    <dbReference type="NCBI Taxonomy" id="2683588"/>
    <lineage>
        <taxon>Bacteria</taxon>
        <taxon>Pseudomonadati</taxon>
        <taxon>Bacteroidota</taxon>
        <taxon>Chitinophagia</taxon>
        <taxon>Chitinophagales</taxon>
        <taxon>Chitinophagaceae</taxon>
        <taxon>Chitinophaga</taxon>
    </lineage>
</organism>
<protein>
    <submittedName>
        <fullName evidence="2">DUF4856 domain-containing protein</fullName>
    </submittedName>
</protein>
<dbReference type="RefSeq" id="WP_157306932.1">
    <property type="nucleotide sequence ID" value="NZ_WRXN01000005.1"/>
</dbReference>
<keyword evidence="3" id="KW-1185">Reference proteome</keyword>
<accession>A0A7K1U5D1</accession>
<feature type="signal peptide" evidence="1">
    <location>
        <begin position="1"/>
        <end position="26"/>
    </location>
</feature>
<evidence type="ECO:0000313" key="3">
    <source>
        <dbReference type="Proteomes" id="UP000461730"/>
    </source>
</evidence>